<dbReference type="PANTHER" id="PTHR33768">
    <property type="entry name" value="MIP11318P"/>
    <property type="match status" value="1"/>
</dbReference>
<sequence>MSKEIKKAGQPQTARKLSLHPLAVPLRPTASKYLQEKWDKAAYDMHRKRVMTAKPVVNTGPPKTYSYLTPKQKNRKTESPRTLEIQRENDRLREKISYIMSTPGKIDNWNFYEKKSLGEKKQQMEMLRIAQENQKIQVKLSQCKPFYSVRAWHEDWLKTTEVMERISHYPRDRANQQKGQEKSSKVSRKCGAKQKKKNEQQGRGCRNTDNFKPNALPNEKRNERKKSQDTPKNPGPK</sequence>
<reference evidence="3" key="1">
    <citation type="submission" date="2025-08" db="UniProtKB">
        <authorList>
            <consortium name="Ensembl"/>
        </authorList>
    </citation>
    <scope>IDENTIFICATION</scope>
</reference>
<dbReference type="CTD" id="101929355"/>
<evidence type="ECO:0000313" key="4">
    <source>
        <dbReference type="Proteomes" id="UP000472276"/>
    </source>
</evidence>
<feature type="region of interest" description="Disordered" evidence="2">
    <location>
        <begin position="1"/>
        <end position="20"/>
    </location>
</feature>
<dbReference type="InterPro" id="IPR038792">
    <property type="entry name" value="CFAP97D1/2"/>
</dbReference>
<dbReference type="Proteomes" id="UP000472276">
    <property type="component" value="Unassembled WGS sequence"/>
</dbReference>
<comment type="similarity">
    <text evidence="1">Belongs to the CFAP97 family.</text>
</comment>
<reference evidence="3" key="2">
    <citation type="submission" date="2025-09" db="UniProtKB">
        <authorList>
            <consortium name="Ensembl"/>
        </authorList>
    </citation>
    <scope>IDENTIFICATION</scope>
</reference>
<dbReference type="OMA" id="NQENCAI"/>
<dbReference type="InterPro" id="IPR029488">
    <property type="entry name" value="Hmw/CFAP97"/>
</dbReference>
<gene>
    <name evidence="3" type="primary">cfap97d2</name>
</gene>
<dbReference type="KEGG" id="oau:116321561"/>
<evidence type="ECO:0008006" key="5">
    <source>
        <dbReference type="Google" id="ProtNLM"/>
    </source>
</evidence>
<dbReference type="AlphaFoldDB" id="A0A668SCJ6"/>
<feature type="compositionally biased region" description="Basic and acidic residues" evidence="2">
    <location>
        <begin position="169"/>
        <end position="184"/>
    </location>
</feature>
<keyword evidence="4" id="KW-1185">Reference proteome</keyword>
<dbReference type="Ensembl" id="ENSOABT00000012569.2">
    <property type="protein sequence ID" value="ENSOABP00000012164.2"/>
    <property type="gene ID" value="ENSOABG00000006225.2"/>
</dbReference>
<dbReference type="PANTHER" id="PTHR33768:SF7">
    <property type="entry name" value="CFAP97 DOMAIN CONTAINING 2"/>
    <property type="match status" value="1"/>
</dbReference>
<evidence type="ECO:0000313" key="3">
    <source>
        <dbReference type="Ensembl" id="ENSOABP00000012164.2"/>
    </source>
</evidence>
<evidence type="ECO:0000256" key="2">
    <source>
        <dbReference type="SAM" id="MobiDB-lite"/>
    </source>
</evidence>
<dbReference type="Pfam" id="PF13879">
    <property type="entry name" value="Hmw_CFAP97"/>
    <property type="match status" value="1"/>
</dbReference>
<dbReference type="GeneID" id="116321561"/>
<organism evidence="3 4">
    <name type="scientific">Oreochromis aureus</name>
    <name type="common">Israeli tilapia</name>
    <name type="synonym">Chromis aureus</name>
    <dbReference type="NCBI Taxonomy" id="47969"/>
    <lineage>
        <taxon>Eukaryota</taxon>
        <taxon>Metazoa</taxon>
        <taxon>Chordata</taxon>
        <taxon>Craniata</taxon>
        <taxon>Vertebrata</taxon>
        <taxon>Euteleostomi</taxon>
        <taxon>Actinopterygii</taxon>
        <taxon>Neopterygii</taxon>
        <taxon>Teleostei</taxon>
        <taxon>Neoteleostei</taxon>
        <taxon>Acanthomorphata</taxon>
        <taxon>Ovalentaria</taxon>
        <taxon>Cichlomorphae</taxon>
        <taxon>Cichliformes</taxon>
        <taxon>Cichlidae</taxon>
        <taxon>African cichlids</taxon>
        <taxon>Pseudocrenilabrinae</taxon>
        <taxon>Oreochromini</taxon>
        <taxon>Oreochromis</taxon>
    </lineage>
</organism>
<dbReference type="RefSeq" id="XP_031597293.2">
    <property type="nucleotide sequence ID" value="XM_031741433.2"/>
</dbReference>
<feature type="compositionally biased region" description="Basic residues" evidence="2">
    <location>
        <begin position="185"/>
        <end position="196"/>
    </location>
</feature>
<feature type="region of interest" description="Disordered" evidence="2">
    <location>
        <begin position="61"/>
        <end position="81"/>
    </location>
</feature>
<name>A0A668SCJ6_OREAU</name>
<evidence type="ECO:0000256" key="1">
    <source>
        <dbReference type="ARBA" id="ARBA00008315"/>
    </source>
</evidence>
<protein>
    <recommendedName>
        <fullName evidence="5">Cilia- and flagella-associated protein 97</fullName>
    </recommendedName>
</protein>
<feature type="region of interest" description="Disordered" evidence="2">
    <location>
        <begin position="169"/>
        <end position="237"/>
    </location>
</feature>
<accession>A0A668SCJ6</accession>
<feature type="compositionally biased region" description="Basic and acidic residues" evidence="2">
    <location>
        <begin position="218"/>
        <end position="229"/>
    </location>
</feature>
<proteinExistence type="inferred from homology"/>